<dbReference type="EMBL" id="GIKN01002450">
    <property type="protein sequence ID" value="NIE44723.1"/>
    <property type="molecule type" value="Transcribed_RNA"/>
</dbReference>
<organism evidence="1">
    <name type="scientific">Rhipicephalus microplus</name>
    <name type="common">Cattle tick</name>
    <name type="synonym">Boophilus microplus</name>
    <dbReference type="NCBI Taxonomy" id="6941"/>
    <lineage>
        <taxon>Eukaryota</taxon>
        <taxon>Metazoa</taxon>
        <taxon>Ecdysozoa</taxon>
        <taxon>Arthropoda</taxon>
        <taxon>Chelicerata</taxon>
        <taxon>Arachnida</taxon>
        <taxon>Acari</taxon>
        <taxon>Parasitiformes</taxon>
        <taxon>Ixodida</taxon>
        <taxon>Ixodoidea</taxon>
        <taxon>Ixodidae</taxon>
        <taxon>Rhipicephalinae</taxon>
        <taxon>Rhipicephalus</taxon>
        <taxon>Boophilus</taxon>
    </lineage>
</organism>
<reference evidence="1" key="1">
    <citation type="submission" date="2020-03" db="EMBL/GenBank/DDBJ databases">
        <title>A transcriptome and proteome of the tick Rhipicephalus microplus shaped by the genetic composition of its hosts and developmental stage.</title>
        <authorList>
            <person name="Garcia G.R."/>
            <person name="Ribeiro J.M.C."/>
            <person name="Maruyama S.R."/>
            <person name="Gardinasse L.G."/>
            <person name="Nelson K."/>
            <person name="Ferreira B.R."/>
            <person name="Andrade T.G."/>
            <person name="Santos I.K.F.M."/>
        </authorList>
    </citation>
    <scope>NUCLEOTIDE SEQUENCE</scope>
    <source>
        <strain evidence="1">NSGR</strain>
        <tissue evidence="1">Salivary glands</tissue>
    </source>
</reference>
<protein>
    <submittedName>
        <fullName evidence="1">Uncharacterized protein</fullName>
    </submittedName>
</protein>
<accession>A0A6G5A3C6</accession>
<proteinExistence type="predicted"/>
<name>A0A6G5A3C6_RHIMP</name>
<sequence>MGVLLSIQSSMPAILATPAIHAAPSGSIGKLRMRSKQSKRQSYTVGALYDDAAREEKRTAKQTSSQVRHKCQLVNSKAMISAPFTSLFIVIVGRYSCTKHARCMHPRVSRNTYILFRYVACERVRQ</sequence>
<dbReference type="AlphaFoldDB" id="A0A6G5A3C6"/>
<evidence type="ECO:0000313" key="1">
    <source>
        <dbReference type="EMBL" id="NIE44723.1"/>
    </source>
</evidence>